<evidence type="ECO:0000313" key="1">
    <source>
        <dbReference type="EMBL" id="CAL1265887.1"/>
    </source>
</evidence>
<evidence type="ECO:0000313" key="2">
    <source>
        <dbReference type="Proteomes" id="UP001497382"/>
    </source>
</evidence>
<dbReference type="Proteomes" id="UP001497382">
    <property type="component" value="Unassembled WGS sequence"/>
</dbReference>
<dbReference type="EMBL" id="CAXIEN010000020">
    <property type="protein sequence ID" value="CAL1265887.1"/>
    <property type="molecule type" value="Genomic_DNA"/>
</dbReference>
<gene>
    <name evidence="1" type="ORF">LARSCL_LOCUS2797</name>
</gene>
<proteinExistence type="predicted"/>
<keyword evidence="2" id="KW-1185">Reference proteome</keyword>
<sequence length="75" mass="8860">MKRKKITKMIVSFQACHLYGISLERKRLKNAIFAVAALQFKNPRDRISRRVGLGYHEKGSRTFQKIFHVTFLLYC</sequence>
<evidence type="ECO:0008006" key="3">
    <source>
        <dbReference type="Google" id="ProtNLM"/>
    </source>
</evidence>
<organism evidence="1 2">
    <name type="scientific">Larinioides sclopetarius</name>
    <dbReference type="NCBI Taxonomy" id="280406"/>
    <lineage>
        <taxon>Eukaryota</taxon>
        <taxon>Metazoa</taxon>
        <taxon>Ecdysozoa</taxon>
        <taxon>Arthropoda</taxon>
        <taxon>Chelicerata</taxon>
        <taxon>Arachnida</taxon>
        <taxon>Araneae</taxon>
        <taxon>Araneomorphae</taxon>
        <taxon>Entelegynae</taxon>
        <taxon>Araneoidea</taxon>
        <taxon>Araneidae</taxon>
        <taxon>Larinioides</taxon>
    </lineage>
</organism>
<comment type="caution">
    <text evidence="1">The sequence shown here is derived from an EMBL/GenBank/DDBJ whole genome shotgun (WGS) entry which is preliminary data.</text>
</comment>
<name>A0AAV1Z4P6_9ARAC</name>
<protein>
    <recommendedName>
        <fullName evidence="3">Ribosomal protein L20</fullName>
    </recommendedName>
</protein>
<reference evidence="1 2" key="1">
    <citation type="submission" date="2024-04" db="EMBL/GenBank/DDBJ databases">
        <authorList>
            <person name="Rising A."/>
            <person name="Reimegard J."/>
            <person name="Sonavane S."/>
            <person name="Akerstrom W."/>
            <person name="Nylinder S."/>
            <person name="Hedman E."/>
            <person name="Kallberg Y."/>
        </authorList>
    </citation>
    <scope>NUCLEOTIDE SEQUENCE [LARGE SCALE GENOMIC DNA]</scope>
</reference>
<accession>A0AAV1Z4P6</accession>
<dbReference type="AlphaFoldDB" id="A0AAV1Z4P6"/>